<organism evidence="4 5">
    <name type="scientific">Candidatus Ligilactobacillus excrementigallinarum</name>
    <dbReference type="NCBI Taxonomy" id="2838641"/>
    <lineage>
        <taxon>Bacteria</taxon>
        <taxon>Bacillati</taxon>
        <taxon>Bacillota</taxon>
        <taxon>Bacilli</taxon>
        <taxon>Lactobacillales</taxon>
        <taxon>Lactobacillaceae</taxon>
        <taxon>Ligilactobacillus</taxon>
    </lineage>
</organism>
<dbReference type="Pfam" id="PF01476">
    <property type="entry name" value="LysM"/>
    <property type="match status" value="1"/>
</dbReference>
<feature type="domain" description="LysM" evidence="3">
    <location>
        <begin position="28"/>
        <end position="72"/>
    </location>
</feature>
<evidence type="ECO:0000313" key="4">
    <source>
        <dbReference type="EMBL" id="HIX02478.1"/>
    </source>
</evidence>
<evidence type="ECO:0000256" key="2">
    <source>
        <dbReference type="SAM" id="SignalP"/>
    </source>
</evidence>
<name>A0A9D1UY65_9LACO</name>
<comment type="caution">
    <text evidence="4">The sequence shown here is derived from an EMBL/GenBank/DDBJ whole genome shotgun (WGS) entry which is preliminary data.</text>
</comment>
<dbReference type="Proteomes" id="UP000823963">
    <property type="component" value="Unassembled WGS sequence"/>
</dbReference>
<feature type="region of interest" description="Disordered" evidence="1">
    <location>
        <begin position="115"/>
        <end position="159"/>
    </location>
</feature>
<sequence length="231" mass="24949">MKKMKKLFVTAATVLGVTTVAGATVNADTITVKSGDTLSKIAKEYNTTVSSLQKLNNLKDINMIFVGEQLKVNNNGENVQQQVATTTAAANGTANTAVQAQQVQTQNVQTQNVQTAQNTQSAQPAVQQTAVKTTSNTNNNTQQSSNTSSNNSSSNLSESEEAARNWIAARESGGNYNARNGQYIGKYQLSASYLNGDDSPANQDRVANQYVAQRYGSWVNAQRHWEANGWY</sequence>
<reference evidence="4" key="1">
    <citation type="journal article" date="2021" name="PeerJ">
        <title>Extensive microbial diversity within the chicken gut microbiome revealed by metagenomics and culture.</title>
        <authorList>
            <person name="Gilroy R."/>
            <person name="Ravi A."/>
            <person name="Getino M."/>
            <person name="Pursley I."/>
            <person name="Horton D.L."/>
            <person name="Alikhan N.F."/>
            <person name="Baker D."/>
            <person name="Gharbi K."/>
            <person name="Hall N."/>
            <person name="Watson M."/>
            <person name="Adriaenssens E.M."/>
            <person name="Foster-Nyarko E."/>
            <person name="Jarju S."/>
            <person name="Secka A."/>
            <person name="Antonio M."/>
            <person name="Oren A."/>
            <person name="Chaudhuri R.R."/>
            <person name="La Ragione R."/>
            <person name="Hildebrand F."/>
            <person name="Pallen M.J."/>
        </authorList>
    </citation>
    <scope>NUCLEOTIDE SEQUENCE</scope>
    <source>
        <strain evidence="4">6627</strain>
    </source>
</reference>
<dbReference type="PROSITE" id="PS51782">
    <property type="entry name" value="LYSM"/>
    <property type="match status" value="1"/>
</dbReference>
<evidence type="ECO:0000256" key="1">
    <source>
        <dbReference type="SAM" id="MobiDB-lite"/>
    </source>
</evidence>
<evidence type="ECO:0000313" key="5">
    <source>
        <dbReference type="Proteomes" id="UP000823963"/>
    </source>
</evidence>
<reference evidence="4" key="2">
    <citation type="submission" date="2021-04" db="EMBL/GenBank/DDBJ databases">
        <authorList>
            <person name="Gilroy R."/>
        </authorList>
    </citation>
    <scope>NUCLEOTIDE SEQUENCE</scope>
    <source>
        <strain evidence="4">6627</strain>
    </source>
</reference>
<dbReference type="InterPro" id="IPR036779">
    <property type="entry name" value="LysM_dom_sf"/>
</dbReference>
<dbReference type="InterPro" id="IPR018392">
    <property type="entry name" value="LysM"/>
</dbReference>
<keyword evidence="2" id="KW-0732">Signal</keyword>
<feature type="signal peptide" evidence="2">
    <location>
        <begin position="1"/>
        <end position="23"/>
    </location>
</feature>
<dbReference type="SMART" id="SM00257">
    <property type="entry name" value="LysM"/>
    <property type="match status" value="1"/>
</dbReference>
<protein>
    <submittedName>
        <fullName evidence="4">LysM peptidoglycan-binding domain-containing protein</fullName>
    </submittedName>
</protein>
<feature type="chain" id="PRO_5039570340" evidence="2">
    <location>
        <begin position="24"/>
        <end position="231"/>
    </location>
</feature>
<dbReference type="Gene3D" id="3.10.350.10">
    <property type="entry name" value="LysM domain"/>
    <property type="match status" value="1"/>
</dbReference>
<evidence type="ECO:0000259" key="3">
    <source>
        <dbReference type="PROSITE" id="PS51782"/>
    </source>
</evidence>
<feature type="compositionally biased region" description="Low complexity" evidence="1">
    <location>
        <begin position="133"/>
        <end position="155"/>
    </location>
</feature>
<dbReference type="SUPFAM" id="SSF54106">
    <property type="entry name" value="LysM domain"/>
    <property type="match status" value="1"/>
</dbReference>
<proteinExistence type="predicted"/>
<dbReference type="AlphaFoldDB" id="A0A9D1UY65"/>
<gene>
    <name evidence="4" type="ORF">H9861_06970</name>
</gene>
<accession>A0A9D1UY65</accession>
<dbReference type="CDD" id="cd00118">
    <property type="entry name" value="LysM"/>
    <property type="match status" value="1"/>
</dbReference>
<dbReference type="EMBL" id="DXFP01000066">
    <property type="protein sequence ID" value="HIX02478.1"/>
    <property type="molecule type" value="Genomic_DNA"/>
</dbReference>